<comment type="subcellular location">
    <subcellularLocation>
        <location evidence="1">Mitochondrion</location>
    </subcellularLocation>
</comment>
<proteinExistence type="inferred from homology"/>
<sequence length="271" mass="30416">MAAAAMRPSMGALGRISSSTPSPLRPLTQTASISTTAALLKRHKYREARVYRDNSKHRGESAIHRSGTRWRLSMSDEPLPRPVPRSKLPAIETDPDHGLWDFFANRQMISDPPSEIAKHGRSWTAEELRHKSWDDLHRLWWVCAKERNRIATANWERNKGEMGFGEAEAQKRDHTVRQTMRSIKHVLTERFYTWEDAVKLAENDPEVDLTGNGPAFIPSNYLEEGDVAATEGEQQAAETTGETVEKADPVTTATPEPATIPSSQQPTDAPR</sequence>
<dbReference type="Pfam" id="PF06984">
    <property type="entry name" value="MRP-L47"/>
    <property type="match status" value="1"/>
</dbReference>
<evidence type="ECO:0000256" key="3">
    <source>
        <dbReference type="ARBA" id="ARBA00022980"/>
    </source>
</evidence>
<dbReference type="PANTHER" id="PTHR21183">
    <property type="entry name" value="RIBOSOMAL PROTEIN L47, MITOCHONDRIAL-RELATED"/>
    <property type="match status" value="1"/>
</dbReference>
<organism evidence="9 10">
    <name type="scientific">Chaetomium fimeti</name>
    <dbReference type="NCBI Taxonomy" id="1854472"/>
    <lineage>
        <taxon>Eukaryota</taxon>
        <taxon>Fungi</taxon>
        <taxon>Dikarya</taxon>
        <taxon>Ascomycota</taxon>
        <taxon>Pezizomycotina</taxon>
        <taxon>Sordariomycetes</taxon>
        <taxon>Sordariomycetidae</taxon>
        <taxon>Sordariales</taxon>
        <taxon>Chaetomiaceae</taxon>
        <taxon>Chaetomium</taxon>
    </lineage>
</organism>
<dbReference type="GO" id="GO:0032543">
    <property type="term" value="P:mitochondrial translation"/>
    <property type="evidence" value="ECO:0007669"/>
    <property type="project" value="TreeGrafter"/>
</dbReference>
<evidence type="ECO:0000313" key="10">
    <source>
        <dbReference type="Proteomes" id="UP001278766"/>
    </source>
</evidence>
<evidence type="ECO:0000256" key="7">
    <source>
        <dbReference type="ARBA" id="ARBA00035399"/>
    </source>
</evidence>
<feature type="compositionally biased region" description="Polar residues" evidence="8">
    <location>
        <begin position="260"/>
        <end position="271"/>
    </location>
</feature>
<keyword evidence="3 9" id="KW-0689">Ribosomal protein</keyword>
<dbReference type="Gene3D" id="6.10.330.20">
    <property type="match status" value="1"/>
</dbReference>
<feature type="region of interest" description="Disordered" evidence="8">
    <location>
        <begin position="56"/>
        <end position="90"/>
    </location>
</feature>
<evidence type="ECO:0000256" key="6">
    <source>
        <dbReference type="ARBA" id="ARBA00035289"/>
    </source>
</evidence>
<accession>A0AAE0H9S5</accession>
<dbReference type="GeneID" id="87842343"/>
<keyword evidence="4" id="KW-0496">Mitochondrion</keyword>
<evidence type="ECO:0000256" key="4">
    <source>
        <dbReference type="ARBA" id="ARBA00023128"/>
    </source>
</evidence>
<dbReference type="RefSeq" id="XP_062655819.1">
    <property type="nucleotide sequence ID" value="XM_062805395.1"/>
</dbReference>
<keyword evidence="5" id="KW-0687">Ribonucleoprotein</keyword>
<protein>
    <recommendedName>
        <fullName evidence="6">Large ribosomal subunit protein uL29m</fullName>
    </recommendedName>
    <alternativeName>
        <fullName evidence="7">54S ribosomal protein L4, mitochondrial</fullName>
    </alternativeName>
</protein>
<evidence type="ECO:0000256" key="5">
    <source>
        <dbReference type="ARBA" id="ARBA00023274"/>
    </source>
</evidence>
<dbReference type="AlphaFoldDB" id="A0AAE0H9S5"/>
<evidence type="ECO:0000256" key="8">
    <source>
        <dbReference type="SAM" id="MobiDB-lite"/>
    </source>
</evidence>
<name>A0AAE0H9S5_9PEZI</name>
<reference evidence="9" key="2">
    <citation type="submission" date="2023-06" db="EMBL/GenBank/DDBJ databases">
        <authorList>
            <consortium name="Lawrence Berkeley National Laboratory"/>
            <person name="Haridas S."/>
            <person name="Hensen N."/>
            <person name="Bonometti L."/>
            <person name="Westerberg I."/>
            <person name="Brannstrom I.O."/>
            <person name="Guillou S."/>
            <person name="Cros-Aarteil S."/>
            <person name="Calhoun S."/>
            <person name="Kuo A."/>
            <person name="Mondo S."/>
            <person name="Pangilinan J."/>
            <person name="Riley R."/>
            <person name="Labutti K."/>
            <person name="Andreopoulos B."/>
            <person name="Lipzen A."/>
            <person name="Chen C."/>
            <person name="Yanf M."/>
            <person name="Daum C."/>
            <person name="Ng V."/>
            <person name="Clum A."/>
            <person name="Steindorff A."/>
            <person name="Ohm R."/>
            <person name="Martin F."/>
            <person name="Silar P."/>
            <person name="Natvig D."/>
            <person name="Lalanne C."/>
            <person name="Gautier V."/>
            <person name="Ament-Velasquez S.L."/>
            <person name="Kruys A."/>
            <person name="Hutchinson M.I."/>
            <person name="Powell A.J."/>
            <person name="Barry K."/>
            <person name="Miller A.N."/>
            <person name="Grigoriev I.V."/>
            <person name="Debuchy R."/>
            <person name="Gladieux P."/>
            <person name="Thoren M.H."/>
            <person name="Johannesson H."/>
        </authorList>
    </citation>
    <scope>NUCLEOTIDE SEQUENCE</scope>
    <source>
        <strain evidence="9">CBS 168.71</strain>
    </source>
</reference>
<feature type="compositionally biased region" description="Low complexity" evidence="8">
    <location>
        <begin position="229"/>
        <end position="242"/>
    </location>
</feature>
<evidence type="ECO:0000256" key="2">
    <source>
        <dbReference type="ARBA" id="ARBA00009254"/>
    </source>
</evidence>
<dbReference type="InterPro" id="IPR010729">
    <property type="entry name" value="Ribosomal_uL29_mit"/>
</dbReference>
<gene>
    <name evidence="9" type="ORF">B0H64DRAFT_419622</name>
</gene>
<keyword evidence="10" id="KW-1185">Reference proteome</keyword>
<evidence type="ECO:0000313" key="9">
    <source>
        <dbReference type="EMBL" id="KAK3292305.1"/>
    </source>
</evidence>
<reference evidence="9" key="1">
    <citation type="journal article" date="2023" name="Mol. Phylogenet. Evol.">
        <title>Genome-scale phylogeny and comparative genomics of the fungal order Sordariales.</title>
        <authorList>
            <person name="Hensen N."/>
            <person name="Bonometti L."/>
            <person name="Westerberg I."/>
            <person name="Brannstrom I.O."/>
            <person name="Guillou S."/>
            <person name="Cros-Aarteil S."/>
            <person name="Calhoun S."/>
            <person name="Haridas S."/>
            <person name="Kuo A."/>
            <person name="Mondo S."/>
            <person name="Pangilinan J."/>
            <person name="Riley R."/>
            <person name="LaButti K."/>
            <person name="Andreopoulos B."/>
            <person name="Lipzen A."/>
            <person name="Chen C."/>
            <person name="Yan M."/>
            <person name="Daum C."/>
            <person name="Ng V."/>
            <person name="Clum A."/>
            <person name="Steindorff A."/>
            <person name="Ohm R.A."/>
            <person name="Martin F."/>
            <person name="Silar P."/>
            <person name="Natvig D.O."/>
            <person name="Lalanne C."/>
            <person name="Gautier V."/>
            <person name="Ament-Velasquez S.L."/>
            <person name="Kruys A."/>
            <person name="Hutchinson M.I."/>
            <person name="Powell A.J."/>
            <person name="Barry K."/>
            <person name="Miller A.N."/>
            <person name="Grigoriev I.V."/>
            <person name="Debuchy R."/>
            <person name="Gladieux P."/>
            <person name="Hiltunen Thoren M."/>
            <person name="Johannesson H."/>
        </authorList>
    </citation>
    <scope>NUCLEOTIDE SEQUENCE</scope>
    <source>
        <strain evidence="9">CBS 168.71</strain>
    </source>
</reference>
<feature type="region of interest" description="Disordered" evidence="8">
    <location>
        <begin position="229"/>
        <end position="271"/>
    </location>
</feature>
<dbReference type="Proteomes" id="UP001278766">
    <property type="component" value="Unassembled WGS sequence"/>
</dbReference>
<dbReference type="PANTHER" id="PTHR21183:SF18">
    <property type="entry name" value="LARGE RIBOSOMAL SUBUNIT PROTEIN UL29M"/>
    <property type="match status" value="1"/>
</dbReference>
<comment type="similarity">
    <text evidence="2">Belongs to the universal ribosomal protein uL29 family.</text>
</comment>
<evidence type="ECO:0000256" key="1">
    <source>
        <dbReference type="ARBA" id="ARBA00004173"/>
    </source>
</evidence>
<dbReference type="InterPro" id="IPR038340">
    <property type="entry name" value="MRP-L47_sf"/>
</dbReference>
<dbReference type="GO" id="GO:0005762">
    <property type="term" value="C:mitochondrial large ribosomal subunit"/>
    <property type="evidence" value="ECO:0007669"/>
    <property type="project" value="TreeGrafter"/>
</dbReference>
<comment type="caution">
    <text evidence="9">The sequence shown here is derived from an EMBL/GenBank/DDBJ whole genome shotgun (WGS) entry which is preliminary data.</text>
</comment>
<dbReference type="GO" id="GO:0003735">
    <property type="term" value="F:structural constituent of ribosome"/>
    <property type="evidence" value="ECO:0007669"/>
    <property type="project" value="InterPro"/>
</dbReference>
<feature type="compositionally biased region" description="Low complexity" evidence="8">
    <location>
        <begin position="17"/>
        <end position="28"/>
    </location>
</feature>
<feature type="region of interest" description="Disordered" evidence="8">
    <location>
        <begin position="1"/>
        <end position="29"/>
    </location>
</feature>
<dbReference type="EMBL" id="JAUEPN010000007">
    <property type="protein sequence ID" value="KAK3292305.1"/>
    <property type="molecule type" value="Genomic_DNA"/>
</dbReference>